<comment type="caution">
    <text evidence="1">The sequence shown here is derived from an EMBL/GenBank/DDBJ whole genome shotgun (WGS) entry which is preliminary data.</text>
</comment>
<organism evidence="1 2">
    <name type="scientific">Marasmius crinis-equi</name>
    <dbReference type="NCBI Taxonomy" id="585013"/>
    <lineage>
        <taxon>Eukaryota</taxon>
        <taxon>Fungi</taxon>
        <taxon>Dikarya</taxon>
        <taxon>Basidiomycota</taxon>
        <taxon>Agaricomycotina</taxon>
        <taxon>Agaricomycetes</taxon>
        <taxon>Agaricomycetidae</taxon>
        <taxon>Agaricales</taxon>
        <taxon>Marasmiineae</taxon>
        <taxon>Marasmiaceae</taxon>
        <taxon>Marasmius</taxon>
    </lineage>
</organism>
<evidence type="ECO:0000313" key="2">
    <source>
        <dbReference type="Proteomes" id="UP001465976"/>
    </source>
</evidence>
<name>A0ABR3EMS5_9AGAR</name>
<sequence length="107" mass="12358">MSKDPNSFPPTIYHEHQIRFRSLSTPIFPHRIHSRPSQTVIPQPTLIDENLFNALKGNAVILIADSTILPGHKFSFTPFPVYFEEIFATVPDMFWHEIRKRAVESQA</sequence>
<dbReference type="EMBL" id="JBAHYK010002934">
    <property type="protein sequence ID" value="KAL0564188.1"/>
    <property type="molecule type" value="Genomic_DNA"/>
</dbReference>
<gene>
    <name evidence="1" type="ORF">V5O48_017866</name>
</gene>
<accession>A0ABR3EMS5</accession>
<proteinExistence type="predicted"/>
<protein>
    <submittedName>
        <fullName evidence="1">Uncharacterized protein</fullName>
    </submittedName>
</protein>
<keyword evidence="2" id="KW-1185">Reference proteome</keyword>
<dbReference type="Proteomes" id="UP001465976">
    <property type="component" value="Unassembled WGS sequence"/>
</dbReference>
<reference evidence="1 2" key="1">
    <citation type="submission" date="2024-02" db="EMBL/GenBank/DDBJ databases">
        <title>A draft genome for the cacao thread blight pathogen Marasmius crinis-equi.</title>
        <authorList>
            <person name="Cohen S.P."/>
            <person name="Baruah I.K."/>
            <person name="Amoako-Attah I."/>
            <person name="Bukari Y."/>
            <person name="Meinhardt L.W."/>
            <person name="Bailey B.A."/>
        </authorList>
    </citation>
    <scope>NUCLEOTIDE SEQUENCE [LARGE SCALE GENOMIC DNA]</scope>
    <source>
        <strain evidence="1 2">GH-76</strain>
    </source>
</reference>
<evidence type="ECO:0000313" key="1">
    <source>
        <dbReference type="EMBL" id="KAL0564188.1"/>
    </source>
</evidence>